<reference evidence="2 3" key="2">
    <citation type="submission" date="2018-11" db="EMBL/GenBank/DDBJ databases">
        <authorList>
            <consortium name="Pathogen Informatics"/>
        </authorList>
    </citation>
    <scope>NUCLEOTIDE SEQUENCE [LARGE SCALE GENOMIC DNA]</scope>
    <source>
        <strain evidence="2 3">MHpl1</strain>
    </source>
</reference>
<name>A0A0N4WJ06_HAEPC</name>
<evidence type="ECO:0000313" key="3">
    <source>
        <dbReference type="Proteomes" id="UP000268014"/>
    </source>
</evidence>
<dbReference type="WBParaSite" id="HPLM_0001097101-mRNA-1">
    <property type="protein sequence ID" value="HPLM_0001097101-mRNA-1"/>
    <property type="gene ID" value="HPLM_0001097101"/>
</dbReference>
<feature type="transmembrane region" description="Helical" evidence="1">
    <location>
        <begin position="31"/>
        <end position="49"/>
    </location>
</feature>
<protein>
    <submittedName>
        <fullName evidence="4">50S ribosomal protein L34</fullName>
    </submittedName>
</protein>
<evidence type="ECO:0000256" key="1">
    <source>
        <dbReference type="SAM" id="Phobius"/>
    </source>
</evidence>
<keyword evidence="1" id="KW-1133">Transmembrane helix</keyword>
<dbReference type="AlphaFoldDB" id="A0A0N4WJ06"/>
<dbReference type="EMBL" id="UZAF01017437">
    <property type="protein sequence ID" value="VDO41646.1"/>
    <property type="molecule type" value="Genomic_DNA"/>
</dbReference>
<gene>
    <name evidence="2" type="ORF">HPLM_LOCUS10963</name>
</gene>
<evidence type="ECO:0000313" key="4">
    <source>
        <dbReference type="WBParaSite" id="HPLM_0001097101-mRNA-1"/>
    </source>
</evidence>
<organism evidence="4">
    <name type="scientific">Haemonchus placei</name>
    <name type="common">Barber's pole worm</name>
    <dbReference type="NCBI Taxonomy" id="6290"/>
    <lineage>
        <taxon>Eukaryota</taxon>
        <taxon>Metazoa</taxon>
        <taxon>Ecdysozoa</taxon>
        <taxon>Nematoda</taxon>
        <taxon>Chromadorea</taxon>
        <taxon>Rhabditida</taxon>
        <taxon>Rhabditina</taxon>
        <taxon>Rhabditomorpha</taxon>
        <taxon>Strongyloidea</taxon>
        <taxon>Trichostrongylidae</taxon>
        <taxon>Haemonchus</taxon>
    </lineage>
</organism>
<accession>A0A0N4WJ06</accession>
<reference evidence="4" key="1">
    <citation type="submission" date="2017-02" db="UniProtKB">
        <authorList>
            <consortium name="WormBaseParasite"/>
        </authorList>
    </citation>
    <scope>IDENTIFICATION</scope>
</reference>
<proteinExistence type="predicted"/>
<dbReference type="Proteomes" id="UP000268014">
    <property type="component" value="Unassembled WGS sequence"/>
</dbReference>
<evidence type="ECO:0000313" key="2">
    <source>
        <dbReference type="EMBL" id="VDO41646.1"/>
    </source>
</evidence>
<keyword evidence="1" id="KW-0812">Transmembrane</keyword>
<keyword evidence="3" id="KW-1185">Reference proteome</keyword>
<keyword evidence="1" id="KW-0472">Membrane</keyword>
<sequence length="52" mass="6163">MGHHLYHRGMVIKRSGHGQIQRNRARCSNRYLRVALMCKLYLLSPLLTIRML</sequence>